<dbReference type="Pfam" id="PF20661">
    <property type="entry name" value="SutA-RBD"/>
    <property type="match status" value="1"/>
</dbReference>
<dbReference type="AlphaFoldDB" id="A0A1Y3CI84"/>
<sequence length="89" mass="10149">MNLSKQEFLNTADSAKYIQDKRKLRAELEAEMAKFLKRGGEIKQAVSQIYKAKHGTADQYRKRSCRCDVCVAWALDNGVIKLTTIKARV</sequence>
<dbReference type="Proteomes" id="UP000242765">
    <property type="component" value="Unassembled WGS sequence"/>
</dbReference>
<dbReference type="OrthoDB" id="6708427at2"/>
<proteinExistence type="predicted"/>
<protein>
    <recommendedName>
        <fullName evidence="1">Transcriptional regulator SutA RNAP-binding domain-containing protein</fullName>
    </recommendedName>
</protein>
<dbReference type="EMBL" id="NEGB01000003">
    <property type="protein sequence ID" value="OTG65817.1"/>
    <property type="molecule type" value="Genomic_DNA"/>
</dbReference>
<evidence type="ECO:0000313" key="2">
    <source>
        <dbReference type="EMBL" id="OTG65817.1"/>
    </source>
</evidence>
<dbReference type="RefSeq" id="WP_086203113.1">
    <property type="nucleotide sequence ID" value="NZ_NEGB01000003.1"/>
</dbReference>
<comment type="caution">
    <text evidence="2">The sequence shown here is derived from an EMBL/GenBank/DDBJ whole genome shotgun (WGS) entry which is preliminary data.</text>
</comment>
<reference evidence="2 3" key="1">
    <citation type="submission" date="2017-04" db="EMBL/GenBank/DDBJ databases">
        <title>High diversity of culturable Acinetobacter species in natural soil and water ecosystems.</title>
        <authorList>
            <person name="Nemec A."/>
            <person name="Radolfova-Krizova L."/>
        </authorList>
    </citation>
    <scope>NUCLEOTIDE SEQUENCE [LARGE SCALE GENOMIC DNA]</scope>
    <source>
        <strain evidence="2 3">ANC 4999</strain>
    </source>
</reference>
<accession>A0A1Y3CI84</accession>
<gene>
    <name evidence="2" type="ORF">B9T28_06350</name>
</gene>
<name>A0A1Y3CI84_9GAMM</name>
<organism evidence="2 3">
    <name type="scientific">Acinetobacter silvestris</name>
    <dbReference type="NCBI Taxonomy" id="1977882"/>
    <lineage>
        <taxon>Bacteria</taxon>
        <taxon>Pseudomonadati</taxon>
        <taxon>Pseudomonadota</taxon>
        <taxon>Gammaproteobacteria</taxon>
        <taxon>Moraxellales</taxon>
        <taxon>Moraxellaceae</taxon>
        <taxon>Acinetobacter</taxon>
    </lineage>
</organism>
<evidence type="ECO:0000313" key="3">
    <source>
        <dbReference type="Proteomes" id="UP000242765"/>
    </source>
</evidence>
<dbReference type="STRING" id="1977882.B9T28_06350"/>
<evidence type="ECO:0000259" key="1">
    <source>
        <dbReference type="Pfam" id="PF20661"/>
    </source>
</evidence>
<feature type="domain" description="Transcriptional regulator SutA RNAP-binding" evidence="1">
    <location>
        <begin position="21"/>
        <end position="44"/>
    </location>
</feature>
<keyword evidence="3" id="KW-1185">Reference proteome</keyword>
<dbReference type="InterPro" id="IPR049191">
    <property type="entry name" value="SutA_RBD"/>
</dbReference>